<protein>
    <submittedName>
        <fullName evidence="2">Uncharacterized protein</fullName>
    </submittedName>
</protein>
<sequence>MKTLRFKYTIYAVLTCICLSLLGMIYVGANGLALAPRKAVFTYQQGGTLKTDPGYYFKGVTDPDRVKMDLSKVDTKKPGIYTIQVKQSSRRYDFKIKITE</sequence>
<gene>
    <name evidence="2" type="ORF">GSF08_03505</name>
</gene>
<keyword evidence="1" id="KW-0812">Transmembrane</keyword>
<evidence type="ECO:0000256" key="1">
    <source>
        <dbReference type="SAM" id="Phobius"/>
    </source>
</evidence>
<evidence type="ECO:0000313" key="2">
    <source>
        <dbReference type="EMBL" id="MXQ73001.1"/>
    </source>
</evidence>
<keyword evidence="1" id="KW-1133">Transmembrane helix</keyword>
<evidence type="ECO:0000313" key="3">
    <source>
        <dbReference type="Proteomes" id="UP000434036"/>
    </source>
</evidence>
<keyword evidence="3" id="KW-1185">Reference proteome</keyword>
<organism evidence="2 3">
    <name type="scientific">Copranaerobaculum intestinale</name>
    <dbReference type="NCBI Taxonomy" id="2692629"/>
    <lineage>
        <taxon>Bacteria</taxon>
        <taxon>Bacillati</taxon>
        <taxon>Bacillota</taxon>
        <taxon>Erysipelotrichia</taxon>
        <taxon>Erysipelotrichales</taxon>
        <taxon>Erysipelotrichaceae</taxon>
        <taxon>Copranaerobaculum</taxon>
    </lineage>
</organism>
<name>A0A6N8U554_9FIRM</name>
<dbReference type="RefSeq" id="WP_160624430.1">
    <property type="nucleotide sequence ID" value="NZ_WUUQ01000001.1"/>
</dbReference>
<accession>A0A6N8U554</accession>
<proteinExistence type="predicted"/>
<dbReference type="AlphaFoldDB" id="A0A6N8U554"/>
<dbReference type="EMBL" id="WUUQ01000001">
    <property type="protein sequence ID" value="MXQ73001.1"/>
    <property type="molecule type" value="Genomic_DNA"/>
</dbReference>
<feature type="transmembrane region" description="Helical" evidence="1">
    <location>
        <begin position="6"/>
        <end position="29"/>
    </location>
</feature>
<dbReference type="Proteomes" id="UP000434036">
    <property type="component" value="Unassembled WGS sequence"/>
</dbReference>
<keyword evidence="1" id="KW-0472">Membrane</keyword>
<reference evidence="2 3" key="1">
    <citation type="submission" date="2019-12" db="EMBL/GenBank/DDBJ databases">
        <authorList>
            <person name="Yang R."/>
        </authorList>
    </citation>
    <scope>NUCLEOTIDE SEQUENCE [LARGE SCALE GENOMIC DNA]</scope>
    <source>
        <strain evidence="2 3">DONG20-135</strain>
    </source>
</reference>
<reference evidence="2 3" key="2">
    <citation type="submission" date="2020-01" db="EMBL/GenBank/DDBJ databases">
        <title>Clostridiaceae sp. nov. isolated from the gut of human by culturomics.</title>
        <authorList>
            <person name="Chang Y."/>
        </authorList>
    </citation>
    <scope>NUCLEOTIDE SEQUENCE [LARGE SCALE GENOMIC DNA]</scope>
    <source>
        <strain evidence="2 3">DONG20-135</strain>
    </source>
</reference>
<comment type="caution">
    <text evidence="2">The sequence shown here is derived from an EMBL/GenBank/DDBJ whole genome shotgun (WGS) entry which is preliminary data.</text>
</comment>